<accession>A0A2H5PE17</accession>
<keyword evidence="2" id="KW-1185">Reference proteome</keyword>
<protein>
    <submittedName>
        <fullName evidence="1">Uncharacterized protein</fullName>
    </submittedName>
</protein>
<gene>
    <name evidence="1" type="ORF">CUMW_127970</name>
</gene>
<sequence length="88" mass="10498">MDWMWFFRFRRGSFPRKDQLLVVLKSACLKIHLNDASFSQENAFTRQTRQLPLDRRDNSATKVQKEFLFLNIQIFTTPNGRKVAFVET</sequence>
<dbReference type="Proteomes" id="UP000236630">
    <property type="component" value="Unassembled WGS sequence"/>
</dbReference>
<comment type="caution">
    <text evidence="1">The sequence shown here is derived from an EMBL/GenBank/DDBJ whole genome shotgun (WGS) entry which is preliminary data.</text>
</comment>
<name>A0A2H5PE17_CITUN</name>
<reference evidence="1 2" key="1">
    <citation type="journal article" date="2017" name="Front. Genet.">
        <title>Draft sequencing of the heterozygous diploid genome of Satsuma (Citrus unshiu Marc.) using a hybrid assembly approach.</title>
        <authorList>
            <person name="Shimizu T."/>
            <person name="Tanizawa Y."/>
            <person name="Mochizuki T."/>
            <person name="Nagasaki H."/>
            <person name="Yoshioka T."/>
            <person name="Toyoda A."/>
            <person name="Fujiyama A."/>
            <person name="Kaminuma E."/>
            <person name="Nakamura Y."/>
        </authorList>
    </citation>
    <scope>NUCLEOTIDE SEQUENCE [LARGE SCALE GENOMIC DNA]</scope>
    <source>
        <strain evidence="2">cv. Miyagawa wase</strain>
    </source>
</reference>
<organism evidence="1 2">
    <name type="scientific">Citrus unshiu</name>
    <name type="common">Satsuma mandarin</name>
    <name type="synonym">Citrus nobilis var. unshiu</name>
    <dbReference type="NCBI Taxonomy" id="55188"/>
    <lineage>
        <taxon>Eukaryota</taxon>
        <taxon>Viridiplantae</taxon>
        <taxon>Streptophyta</taxon>
        <taxon>Embryophyta</taxon>
        <taxon>Tracheophyta</taxon>
        <taxon>Spermatophyta</taxon>
        <taxon>Magnoliopsida</taxon>
        <taxon>eudicotyledons</taxon>
        <taxon>Gunneridae</taxon>
        <taxon>Pentapetalae</taxon>
        <taxon>rosids</taxon>
        <taxon>malvids</taxon>
        <taxon>Sapindales</taxon>
        <taxon>Rutaceae</taxon>
        <taxon>Aurantioideae</taxon>
        <taxon>Citrus</taxon>
    </lineage>
</organism>
<proteinExistence type="predicted"/>
<dbReference type="EMBL" id="BDQV01000063">
    <property type="protein sequence ID" value="GAY50606.1"/>
    <property type="molecule type" value="Genomic_DNA"/>
</dbReference>
<evidence type="ECO:0000313" key="2">
    <source>
        <dbReference type="Proteomes" id="UP000236630"/>
    </source>
</evidence>
<evidence type="ECO:0000313" key="1">
    <source>
        <dbReference type="EMBL" id="GAY50606.1"/>
    </source>
</evidence>
<dbReference type="AlphaFoldDB" id="A0A2H5PE17"/>